<accession>A0A6J6H598</accession>
<reference evidence="1" key="1">
    <citation type="submission" date="2020-05" db="EMBL/GenBank/DDBJ databases">
        <authorList>
            <person name="Chiriac C."/>
            <person name="Salcher M."/>
            <person name="Ghai R."/>
            <person name="Kavagutti S V."/>
        </authorList>
    </citation>
    <scope>NUCLEOTIDE SEQUENCE</scope>
</reference>
<gene>
    <name evidence="1" type="ORF">UFOPK1811_01280</name>
    <name evidence="2" type="ORF">UFOPK2360_00578</name>
    <name evidence="3" type="ORF">UFOPK2922_01351</name>
</gene>
<dbReference type="InterPro" id="IPR019660">
    <property type="entry name" value="Put_sensory_transdc_reg_YbjN"/>
</dbReference>
<dbReference type="AlphaFoldDB" id="A0A6J6H598"/>
<dbReference type="EMBL" id="CAEZUJ010000084">
    <property type="protein sequence ID" value="CAB4608701.1"/>
    <property type="molecule type" value="Genomic_DNA"/>
</dbReference>
<dbReference type="EMBL" id="CAEZZS010000091">
    <property type="protein sequence ID" value="CAB4786233.1"/>
    <property type="molecule type" value="Genomic_DNA"/>
</dbReference>
<protein>
    <submittedName>
        <fullName evidence="1">Unannotated protein</fullName>
    </submittedName>
</protein>
<dbReference type="EMBL" id="CAEZXH010000025">
    <property type="protein sequence ID" value="CAB4681334.1"/>
    <property type="molecule type" value="Genomic_DNA"/>
</dbReference>
<proteinExistence type="predicted"/>
<evidence type="ECO:0000313" key="3">
    <source>
        <dbReference type="EMBL" id="CAB4786233.1"/>
    </source>
</evidence>
<organism evidence="1">
    <name type="scientific">freshwater metagenome</name>
    <dbReference type="NCBI Taxonomy" id="449393"/>
    <lineage>
        <taxon>unclassified sequences</taxon>
        <taxon>metagenomes</taxon>
        <taxon>ecological metagenomes</taxon>
    </lineage>
</organism>
<name>A0A6J6H598_9ZZZZ</name>
<dbReference type="SUPFAM" id="SSF69635">
    <property type="entry name" value="Type III secretory system chaperone-like"/>
    <property type="match status" value="1"/>
</dbReference>
<sequence>MMGARETILESIAEHKLEFEEPLKNTIIVTLPGIKKLHTHCVLIIGQHSLSINAFVIRKPDQNQSQIHEWLLHKNINLYALSYAVNELGDIYLVGRLPLSSVTLSELDRIFGAVLEYCDTTFNTLLEMGFADAIRREWAWRLSRGESMENLKAFAHLVEAER</sequence>
<dbReference type="Pfam" id="PF10722">
    <property type="entry name" value="YbjN"/>
    <property type="match status" value="1"/>
</dbReference>
<evidence type="ECO:0000313" key="2">
    <source>
        <dbReference type="EMBL" id="CAB4681334.1"/>
    </source>
</evidence>
<evidence type="ECO:0000313" key="1">
    <source>
        <dbReference type="EMBL" id="CAB4608701.1"/>
    </source>
</evidence>
<dbReference type="Gene3D" id="3.30.1460.10">
    <property type="match status" value="1"/>
</dbReference>